<evidence type="ECO:0000313" key="3">
    <source>
        <dbReference type="Proteomes" id="UP000438699"/>
    </source>
</evidence>
<dbReference type="InterPro" id="IPR024442">
    <property type="entry name" value="Transposase_Zn_ribbon"/>
</dbReference>
<keyword evidence="3" id="KW-1185">Reference proteome</keyword>
<evidence type="ECO:0000259" key="1">
    <source>
        <dbReference type="SMART" id="SM01126"/>
    </source>
</evidence>
<dbReference type="EMBL" id="WAIE01000004">
    <property type="protein sequence ID" value="KAB1441565.1"/>
    <property type="molecule type" value="Genomic_DNA"/>
</dbReference>
<sequence length="281" mass="32475">MEQDEQAARRYLRSLCWPDETPRCPRCANAKIYSLSNDRLRCAACKYTFRPFTGRWLDNGALNCSQWLTLLRLFANDTPMAEIMETLSLSYNTAFKATTAIRFAILAHATDSAQLLGPDTRLDSYLKGTRLTGGPACMRMDSIPVYGIMETDQWVFIDLIPGFRAETLFHFHLNFHLKIVRSGHLVYSDKYKNYDTLLLCGNDTLPYDCIRRRRGKVHVDEAETPFWGYLLNNLKRLRGISCQRFPLYLKELEFRYNNRGKDLLPMLDNYLCALVRPGVGI</sequence>
<evidence type="ECO:0000313" key="2">
    <source>
        <dbReference type="EMBL" id="KAB1441565.1"/>
    </source>
</evidence>
<dbReference type="Pfam" id="PF12762">
    <property type="entry name" value="DDE_Tnp_IS1595"/>
    <property type="match status" value="1"/>
</dbReference>
<reference evidence="2 3" key="1">
    <citation type="journal article" date="2017" name="Int. J. Syst. Evol. Microbiol.">
        <title>Desulfovibrio senegalensis sp. nov., a mesophilic sulfate reducer isolated from marine sediment.</title>
        <authorList>
            <person name="Thioye A."/>
            <person name="Gam Z.B.A."/>
            <person name="Mbengue M."/>
            <person name="Cayol J.L."/>
            <person name="Joseph-Bartoli M."/>
            <person name="Toure-Kane C."/>
            <person name="Labat M."/>
        </authorList>
    </citation>
    <scope>NUCLEOTIDE SEQUENCE [LARGE SCALE GENOMIC DNA]</scope>
    <source>
        <strain evidence="2 3">DSM 101509</strain>
    </source>
</reference>
<comment type="caution">
    <text evidence="2">The sequence shown here is derived from an EMBL/GenBank/DDBJ whole genome shotgun (WGS) entry which is preliminary data.</text>
</comment>
<protein>
    <submittedName>
        <fullName evidence="2">IS1595 family transposase</fullName>
    </submittedName>
</protein>
<accession>A0A6N6N2C5</accession>
<proteinExistence type="predicted"/>
<dbReference type="SMART" id="SM01126">
    <property type="entry name" value="DDE_Tnp_IS1595"/>
    <property type="match status" value="1"/>
</dbReference>
<dbReference type="Proteomes" id="UP000438699">
    <property type="component" value="Unassembled WGS sequence"/>
</dbReference>
<name>A0A6N6N2C5_9BACT</name>
<gene>
    <name evidence="2" type="ORF">F8A88_11260</name>
</gene>
<feature type="domain" description="ISXO2-like transposase" evidence="1">
    <location>
        <begin position="114"/>
        <end position="257"/>
    </location>
</feature>
<dbReference type="AlphaFoldDB" id="A0A6N6N2C5"/>
<dbReference type="Pfam" id="PF12760">
    <property type="entry name" value="Zn_ribbon_IS1595"/>
    <property type="match status" value="1"/>
</dbReference>
<dbReference type="InterPro" id="IPR024445">
    <property type="entry name" value="Tnp_ISXO2-like"/>
</dbReference>
<dbReference type="OrthoDB" id="5469813at2"/>
<organism evidence="2 3">
    <name type="scientific">Pseudodesulfovibrio senegalensis</name>
    <dbReference type="NCBI Taxonomy" id="1721087"/>
    <lineage>
        <taxon>Bacteria</taxon>
        <taxon>Pseudomonadati</taxon>
        <taxon>Thermodesulfobacteriota</taxon>
        <taxon>Desulfovibrionia</taxon>
        <taxon>Desulfovibrionales</taxon>
        <taxon>Desulfovibrionaceae</taxon>
    </lineage>
</organism>